<keyword evidence="1 5" id="KW-0489">Methyltransferase</keyword>
<dbReference type="NCBIfam" id="TIGR00536">
    <property type="entry name" value="hemK_fam"/>
    <property type="match status" value="1"/>
</dbReference>
<dbReference type="SUPFAM" id="SSF53335">
    <property type="entry name" value="S-adenosyl-L-methionine-dependent methyltransferases"/>
    <property type="match status" value="1"/>
</dbReference>
<proteinExistence type="predicted"/>
<dbReference type="GO" id="GO:0005829">
    <property type="term" value="C:cytosol"/>
    <property type="evidence" value="ECO:0007669"/>
    <property type="project" value="TreeGrafter"/>
</dbReference>
<dbReference type="GO" id="GO:0036009">
    <property type="term" value="F:protein-glutamine N-methyltransferase activity"/>
    <property type="evidence" value="ECO:0007669"/>
    <property type="project" value="InterPro"/>
</dbReference>
<organism evidence="5 6">
    <name type="scientific">Roseiarcus fermentans</name>
    <dbReference type="NCBI Taxonomy" id="1473586"/>
    <lineage>
        <taxon>Bacteria</taxon>
        <taxon>Pseudomonadati</taxon>
        <taxon>Pseudomonadota</taxon>
        <taxon>Alphaproteobacteria</taxon>
        <taxon>Hyphomicrobiales</taxon>
        <taxon>Roseiarcaceae</taxon>
        <taxon>Roseiarcus</taxon>
    </lineage>
</organism>
<evidence type="ECO:0000313" key="6">
    <source>
        <dbReference type="Proteomes" id="UP000253529"/>
    </source>
</evidence>
<dbReference type="PIRSF" id="PIRSF037167">
    <property type="entry name" value="Mtase_YfcB_prd"/>
    <property type="match status" value="1"/>
</dbReference>
<dbReference type="PANTHER" id="PTHR47806:SF1">
    <property type="entry name" value="RIBOSOMAL PROTEIN UL3 GLUTAMINE METHYLTRANSFERASE"/>
    <property type="match status" value="1"/>
</dbReference>
<name>A0A366FUL4_9HYPH</name>
<dbReference type="Proteomes" id="UP000253529">
    <property type="component" value="Unassembled WGS sequence"/>
</dbReference>
<evidence type="ECO:0000256" key="2">
    <source>
        <dbReference type="ARBA" id="ARBA00022679"/>
    </source>
</evidence>
<keyword evidence="5" id="KW-0689">Ribosomal protein</keyword>
<keyword evidence="6" id="KW-1185">Reference proteome</keyword>
<evidence type="ECO:0000259" key="4">
    <source>
        <dbReference type="Pfam" id="PF05175"/>
    </source>
</evidence>
<dbReference type="RefSeq" id="WP_245427231.1">
    <property type="nucleotide sequence ID" value="NZ_QNRK01000001.1"/>
</dbReference>
<evidence type="ECO:0000256" key="1">
    <source>
        <dbReference type="ARBA" id="ARBA00022603"/>
    </source>
</evidence>
<evidence type="ECO:0000313" key="5">
    <source>
        <dbReference type="EMBL" id="RBP18277.1"/>
    </source>
</evidence>
<dbReference type="InterPro" id="IPR007848">
    <property type="entry name" value="Small_mtfrase_dom"/>
</dbReference>
<dbReference type="GO" id="GO:0003676">
    <property type="term" value="F:nucleic acid binding"/>
    <property type="evidence" value="ECO:0007669"/>
    <property type="project" value="InterPro"/>
</dbReference>
<dbReference type="AlphaFoldDB" id="A0A366FUL4"/>
<comment type="caution">
    <text evidence="5">The sequence shown here is derived from an EMBL/GenBank/DDBJ whole genome shotgun (WGS) entry which is preliminary data.</text>
</comment>
<dbReference type="GO" id="GO:0005840">
    <property type="term" value="C:ribosome"/>
    <property type="evidence" value="ECO:0007669"/>
    <property type="project" value="UniProtKB-KW"/>
</dbReference>
<gene>
    <name evidence="5" type="ORF">DFR50_101221</name>
</gene>
<keyword evidence="2 5" id="KW-0808">Transferase</keyword>
<accession>A0A366FUL4</accession>
<dbReference type="InterPro" id="IPR004556">
    <property type="entry name" value="HemK-like"/>
</dbReference>
<dbReference type="InterPro" id="IPR002052">
    <property type="entry name" value="DNA_methylase_N6_adenine_CS"/>
</dbReference>
<dbReference type="GO" id="GO:0032259">
    <property type="term" value="P:methylation"/>
    <property type="evidence" value="ECO:0007669"/>
    <property type="project" value="UniProtKB-KW"/>
</dbReference>
<dbReference type="Pfam" id="PF05175">
    <property type="entry name" value="MTS"/>
    <property type="match status" value="1"/>
</dbReference>
<dbReference type="InterPro" id="IPR029063">
    <property type="entry name" value="SAM-dependent_MTases_sf"/>
</dbReference>
<keyword evidence="5" id="KW-0687">Ribonucleoprotein</keyword>
<dbReference type="Gene3D" id="3.40.50.150">
    <property type="entry name" value="Vaccinia Virus protein VP39"/>
    <property type="match status" value="1"/>
</dbReference>
<keyword evidence="3" id="KW-0949">S-adenosyl-L-methionine</keyword>
<reference evidence="5 6" key="1">
    <citation type="submission" date="2018-06" db="EMBL/GenBank/DDBJ databases">
        <title>Genomic Encyclopedia of Type Strains, Phase IV (KMG-IV): sequencing the most valuable type-strain genomes for metagenomic binning, comparative biology and taxonomic classification.</title>
        <authorList>
            <person name="Goeker M."/>
        </authorList>
    </citation>
    <scope>NUCLEOTIDE SEQUENCE [LARGE SCALE GENOMIC DNA]</scope>
    <source>
        <strain evidence="5 6">DSM 24875</strain>
    </source>
</reference>
<feature type="domain" description="Methyltransferase small" evidence="4">
    <location>
        <begin position="135"/>
        <end position="217"/>
    </location>
</feature>
<sequence length="312" mass="34398">MTELDERIDLFETPRDWLRHAIGRFRAANLSFGHGATTALDEAAYLILEGLHLPIDTLDPFLDAKLLRSERTRLDALIEARVTTRKPAAYLVNRAYIQGVPFYVDERVIVPRSFIGELLITTLSDDESPIDDPEDISSVLDLCTGGGSLAVLAARVFPNAAIDAVDLSADALAVAERNVVEHGLADRIRLLEGDLFGPLKHERYDLILTNPPYVDAESLAAFPPEYAAEPRMAHAGGEDGLDVVRRILAEAPRRLTEDGALICEIGQGRDRLLSEYPDLPFVWLDTEDSEGEVFLLRASDFGAARPRAKKKG</sequence>
<dbReference type="PROSITE" id="PS00092">
    <property type="entry name" value="N6_MTASE"/>
    <property type="match status" value="1"/>
</dbReference>
<dbReference type="NCBIfam" id="TIGR03533">
    <property type="entry name" value="L3_gln_methyl"/>
    <property type="match status" value="1"/>
</dbReference>
<dbReference type="InterPro" id="IPR017127">
    <property type="entry name" value="Ribosome_uL3_MTase"/>
</dbReference>
<protein>
    <submittedName>
        <fullName evidence="5">[LSU ribosomal protein L3P]-glutamine N5-methyltransferase</fullName>
    </submittedName>
</protein>
<evidence type="ECO:0000256" key="3">
    <source>
        <dbReference type="ARBA" id="ARBA00022691"/>
    </source>
</evidence>
<dbReference type="PANTHER" id="PTHR47806">
    <property type="entry name" value="50S RIBOSOMAL PROTEIN L3 GLUTAMINE METHYLTRANSFERASE"/>
    <property type="match status" value="1"/>
</dbReference>
<dbReference type="EMBL" id="QNRK01000001">
    <property type="protein sequence ID" value="RBP18277.1"/>
    <property type="molecule type" value="Genomic_DNA"/>
</dbReference>
<dbReference type="CDD" id="cd02440">
    <property type="entry name" value="AdoMet_MTases"/>
    <property type="match status" value="1"/>
</dbReference>